<name>A0A1E8PQZ3_9BURK</name>
<gene>
    <name evidence="1" type="ORF">BA896_002640</name>
</gene>
<sequence length="74" mass="8398">MKQLPWTLCALAFALLAWLAIAIVNVENQRNALAGKACVDPTFKNEIDAKCLASVQSREHWWQHLGYAMTHFKN</sequence>
<accession>A0A1E8PQZ3</accession>
<evidence type="ECO:0000313" key="1">
    <source>
        <dbReference type="EMBL" id="OFJ48039.1"/>
    </source>
</evidence>
<protein>
    <submittedName>
        <fullName evidence="1">Uncharacterized protein</fullName>
    </submittedName>
</protein>
<proteinExistence type="predicted"/>
<evidence type="ECO:0000313" key="2">
    <source>
        <dbReference type="Proteomes" id="UP000092634"/>
    </source>
</evidence>
<dbReference type="Proteomes" id="UP000092634">
    <property type="component" value="Unassembled WGS sequence"/>
</dbReference>
<dbReference type="EMBL" id="MAQB02000001">
    <property type="protein sequence ID" value="OFJ48039.1"/>
    <property type="molecule type" value="Genomic_DNA"/>
</dbReference>
<reference evidence="1 2" key="1">
    <citation type="submission" date="2016-10" db="EMBL/GenBank/DDBJ databases">
        <title>Updated version of Genome Assembly of Janthinobacterium lividum ERGS5:01.</title>
        <authorList>
            <person name="Kumar R."/>
            <person name="Acharya V."/>
            <person name="Singh D."/>
        </authorList>
    </citation>
    <scope>NUCLEOTIDE SEQUENCE [LARGE SCALE GENOMIC DNA]</scope>
    <source>
        <strain evidence="1 2">ERGS5:01</strain>
    </source>
</reference>
<comment type="caution">
    <text evidence="1">The sequence shown here is derived from an EMBL/GenBank/DDBJ whole genome shotgun (WGS) entry which is preliminary data.</text>
</comment>
<organism evidence="1 2">
    <name type="scientific">Janthinobacterium lividum</name>
    <dbReference type="NCBI Taxonomy" id="29581"/>
    <lineage>
        <taxon>Bacteria</taxon>
        <taxon>Pseudomonadati</taxon>
        <taxon>Pseudomonadota</taxon>
        <taxon>Betaproteobacteria</taxon>
        <taxon>Burkholderiales</taxon>
        <taxon>Oxalobacteraceae</taxon>
        <taxon>Janthinobacterium</taxon>
    </lineage>
</organism>
<dbReference type="AlphaFoldDB" id="A0A1E8PQZ3"/>